<name>A0A851GLG0_9BACT</name>
<dbReference type="EMBL" id="JACBAZ010000005">
    <property type="protein sequence ID" value="NWK56671.1"/>
    <property type="molecule type" value="Genomic_DNA"/>
</dbReference>
<feature type="region of interest" description="Disordered" evidence="1">
    <location>
        <begin position="390"/>
        <end position="423"/>
    </location>
</feature>
<feature type="compositionally biased region" description="Polar residues" evidence="1">
    <location>
        <begin position="320"/>
        <end position="334"/>
    </location>
</feature>
<feature type="compositionally biased region" description="Basic and acidic residues" evidence="1">
    <location>
        <begin position="184"/>
        <end position="219"/>
    </location>
</feature>
<keyword evidence="3" id="KW-1185">Reference proteome</keyword>
<gene>
    <name evidence="2" type="ORF">HW115_13695</name>
</gene>
<feature type="compositionally biased region" description="Basic residues" evidence="1">
    <location>
        <begin position="54"/>
        <end position="66"/>
    </location>
</feature>
<dbReference type="Proteomes" id="UP000557872">
    <property type="component" value="Unassembled WGS sequence"/>
</dbReference>
<dbReference type="AlphaFoldDB" id="A0A851GLG0"/>
<feature type="compositionally biased region" description="Polar residues" evidence="1">
    <location>
        <begin position="139"/>
        <end position="149"/>
    </location>
</feature>
<dbReference type="RefSeq" id="WP_178933471.1">
    <property type="nucleotide sequence ID" value="NZ_JACBAZ010000005.1"/>
</dbReference>
<organism evidence="2 3">
    <name type="scientific">Oceaniferula marina</name>
    <dbReference type="NCBI Taxonomy" id="2748318"/>
    <lineage>
        <taxon>Bacteria</taxon>
        <taxon>Pseudomonadati</taxon>
        <taxon>Verrucomicrobiota</taxon>
        <taxon>Verrucomicrobiia</taxon>
        <taxon>Verrucomicrobiales</taxon>
        <taxon>Verrucomicrobiaceae</taxon>
        <taxon>Oceaniferula</taxon>
    </lineage>
</organism>
<feature type="region of interest" description="Disordered" evidence="1">
    <location>
        <begin position="134"/>
        <end position="269"/>
    </location>
</feature>
<feature type="compositionally biased region" description="Basic and acidic residues" evidence="1">
    <location>
        <begin position="228"/>
        <end position="238"/>
    </location>
</feature>
<evidence type="ECO:0000256" key="1">
    <source>
        <dbReference type="SAM" id="MobiDB-lite"/>
    </source>
</evidence>
<protein>
    <recommendedName>
        <fullName evidence="4">PA14 domain-containing protein</fullName>
    </recommendedName>
</protein>
<sequence length="620" mass="70293">MEKIYARRRRLAMAICLLLVISVSITLSIYPDLLSTLLKVPKQEQSSDSELSKPKKKKITKKKPRQMPKELKDKVVKKKKSQLKKRMITEIKKMQRQVANLEQIERQRMDDLQDLRDPKEDMIERIKEVAEVLEDKAHTFNNKDSSQEATDLDREARELVDDIEKELEKVAKEENPTDPSGKPANEEELKDLSDKAEDLAKRLDEASKKAESGEPKQDAEQASMAAEDVAKNLEKLAENDTSEMTEGLADSETNPMRSETRPLDELSIKELHDLSQDLAAHANDLHTDIKAAEDAKEKNMPFNDSLASKKLTDYQKNKLDGQTPSTPKSNNTEANPEGETMDDFANFTKDAMKGIQQAARSINRNERMSDPAMRAAAIAAAMGGGGKGGFGSGTGQGKRGEGFGGKARSGPDDPLRLQSGGTWNQTNMKWRDAVASAKYHFSHEQLRDILPARRFSKESLRKGWFYIDTWYVIGPWKAPWADGRVDYRVQFPPEHEIDLEADYGEGQDGERLVWKFKQFDSVLMAMDPQWRDSAYFLYTELYFEEDTEMVLSVAADDTAKVWVNDQVVIEEDTMSDWALNESYSKVRFHRGFNKVLVRQQNGPGETDLSVIICAEEIITR</sequence>
<evidence type="ECO:0000313" key="2">
    <source>
        <dbReference type="EMBL" id="NWK56671.1"/>
    </source>
</evidence>
<proteinExistence type="predicted"/>
<evidence type="ECO:0000313" key="3">
    <source>
        <dbReference type="Proteomes" id="UP000557872"/>
    </source>
</evidence>
<feature type="compositionally biased region" description="Gly residues" evidence="1">
    <location>
        <begin position="390"/>
        <end position="407"/>
    </location>
</feature>
<feature type="compositionally biased region" description="Basic and acidic residues" evidence="1">
    <location>
        <begin position="258"/>
        <end position="269"/>
    </location>
</feature>
<feature type="compositionally biased region" description="Basic and acidic residues" evidence="1">
    <location>
        <begin position="151"/>
        <end position="175"/>
    </location>
</feature>
<accession>A0A851GLG0</accession>
<comment type="caution">
    <text evidence="2">The sequence shown here is derived from an EMBL/GenBank/DDBJ whole genome shotgun (WGS) entry which is preliminary data.</text>
</comment>
<evidence type="ECO:0008006" key="4">
    <source>
        <dbReference type="Google" id="ProtNLM"/>
    </source>
</evidence>
<reference evidence="2 3" key="1">
    <citation type="submission" date="2020-07" db="EMBL/GenBank/DDBJ databases">
        <title>Roseicoccus Jingziensis gen. nov., sp. nov., isolated from coastal seawater.</title>
        <authorList>
            <person name="Feng X."/>
        </authorList>
    </citation>
    <scope>NUCLEOTIDE SEQUENCE [LARGE SCALE GENOMIC DNA]</scope>
    <source>
        <strain evidence="2 3">N1E253</strain>
    </source>
</reference>
<feature type="region of interest" description="Disordered" evidence="1">
    <location>
        <begin position="317"/>
        <end position="340"/>
    </location>
</feature>
<feature type="region of interest" description="Disordered" evidence="1">
    <location>
        <begin position="43"/>
        <end position="81"/>
    </location>
</feature>